<comment type="caution">
    <text evidence="1">The sequence shown here is derived from an EMBL/GenBank/DDBJ whole genome shotgun (WGS) entry which is preliminary data.</text>
</comment>
<protein>
    <submittedName>
        <fullName evidence="1">Uncharacterized protein</fullName>
    </submittedName>
</protein>
<dbReference type="EMBL" id="BAAAPB010000001">
    <property type="protein sequence ID" value="GAA1947808.1"/>
    <property type="molecule type" value="Genomic_DNA"/>
</dbReference>
<evidence type="ECO:0000313" key="1">
    <source>
        <dbReference type="EMBL" id="GAA1947808.1"/>
    </source>
</evidence>
<evidence type="ECO:0000313" key="2">
    <source>
        <dbReference type="Proteomes" id="UP001500571"/>
    </source>
</evidence>
<sequence length="144" mass="15089">MSARNAIRLTDLGATTGGWSVTDVDFGRCAPVPSVGWSCDLPFPWQTTVALGPAMAALGVRSARIATVVTPHRTVTETILDPDAGASGAQVLRKLRRACPGHSTHATMLASGPVVLALDLTDGTWSHAHERRVMHAAEDALARG</sequence>
<dbReference type="Proteomes" id="UP001500571">
    <property type="component" value="Unassembled WGS sequence"/>
</dbReference>
<organism evidence="1 2">
    <name type="scientific">Nocardioides panacihumi</name>
    <dbReference type="NCBI Taxonomy" id="400774"/>
    <lineage>
        <taxon>Bacteria</taxon>
        <taxon>Bacillati</taxon>
        <taxon>Actinomycetota</taxon>
        <taxon>Actinomycetes</taxon>
        <taxon>Propionibacteriales</taxon>
        <taxon>Nocardioidaceae</taxon>
        <taxon>Nocardioides</taxon>
    </lineage>
</organism>
<name>A0ABN2Q9M7_9ACTN</name>
<proteinExistence type="predicted"/>
<reference evidence="1 2" key="1">
    <citation type="journal article" date="2019" name="Int. J. Syst. Evol. Microbiol.">
        <title>The Global Catalogue of Microorganisms (GCM) 10K type strain sequencing project: providing services to taxonomists for standard genome sequencing and annotation.</title>
        <authorList>
            <consortium name="The Broad Institute Genomics Platform"/>
            <consortium name="The Broad Institute Genome Sequencing Center for Infectious Disease"/>
            <person name="Wu L."/>
            <person name="Ma J."/>
        </authorList>
    </citation>
    <scope>NUCLEOTIDE SEQUENCE [LARGE SCALE GENOMIC DNA]</scope>
    <source>
        <strain evidence="1 2">JCM 15309</strain>
    </source>
</reference>
<keyword evidence="2" id="KW-1185">Reference proteome</keyword>
<gene>
    <name evidence="1" type="ORF">GCM10009798_03670</name>
</gene>
<accession>A0ABN2Q9M7</accession>